<dbReference type="AlphaFoldDB" id="A0A9W4D6U0"/>
<name>A0A9W4D6U0_BLUGR</name>
<proteinExistence type="predicted"/>
<dbReference type="EMBL" id="CAJHIT010000010">
    <property type="protein sequence ID" value="CAD6505930.1"/>
    <property type="molecule type" value="Genomic_DNA"/>
</dbReference>
<gene>
    <name evidence="1" type="ORF">BGTH12_LOCUS7288</name>
</gene>
<evidence type="ECO:0000313" key="2">
    <source>
        <dbReference type="Proteomes" id="UP000683417"/>
    </source>
</evidence>
<dbReference type="Proteomes" id="UP000683417">
    <property type="component" value="Unassembled WGS sequence"/>
</dbReference>
<comment type="caution">
    <text evidence="1">The sequence shown here is derived from an EMBL/GenBank/DDBJ whole genome shotgun (WGS) entry which is preliminary data.</text>
</comment>
<evidence type="ECO:0000313" key="1">
    <source>
        <dbReference type="EMBL" id="CAD6505930.1"/>
    </source>
</evidence>
<sequence length="335" mass="38004">MDCAPRNTEQFHQEVEYNNDEEDNNGQYFVNRRYRERGGHNRGRFQGRGGRGSFRGGGFHGGFGSNNDRQKICFVCKKAGCWSTRHTPSERQGRIKNWLTHMAENELPNDNNTLGIFIIDYEGYEANQNDGESNLIDMFNTWSEDKIEQFNTSYRTIDGQNTAILLNNQAAIHALTGNDPFKRAQSEPSSVFQFGSCYNSEIFQGILPDIGAAGVLTAGESQVKALRKIIPELKMDTRTVGTHRITFSDNPHVATLGTVEVKIPFGTIKFTAVKANTPFLICLTDMDKHRVFLDNTRNVLVHTNNKNKQEMYPVVRKLGHPFFLLDLRPQQQHAI</sequence>
<reference evidence="1" key="1">
    <citation type="submission" date="2020-10" db="EMBL/GenBank/DDBJ databases">
        <authorList>
            <person name="Muller C M."/>
        </authorList>
    </citation>
    <scope>NUCLEOTIDE SEQUENCE</scope>
    <source>
        <strain evidence="1">THUN-12</strain>
    </source>
</reference>
<organism evidence="1 2">
    <name type="scientific">Blumeria graminis f. sp. triticale</name>
    <dbReference type="NCBI Taxonomy" id="1689686"/>
    <lineage>
        <taxon>Eukaryota</taxon>
        <taxon>Fungi</taxon>
        <taxon>Dikarya</taxon>
        <taxon>Ascomycota</taxon>
        <taxon>Pezizomycotina</taxon>
        <taxon>Leotiomycetes</taxon>
        <taxon>Erysiphales</taxon>
        <taxon>Erysiphaceae</taxon>
        <taxon>Blumeria</taxon>
    </lineage>
</organism>
<protein>
    <submittedName>
        <fullName evidence="1">BgTH12-06862</fullName>
    </submittedName>
</protein>
<accession>A0A9W4D6U0</accession>